<dbReference type="EMBL" id="KZ820185">
    <property type="protein sequence ID" value="PWN48534.1"/>
    <property type="molecule type" value="Genomic_DNA"/>
</dbReference>
<protein>
    <submittedName>
        <fullName evidence="1">Uncharacterized protein</fullName>
    </submittedName>
</protein>
<evidence type="ECO:0000313" key="2">
    <source>
        <dbReference type="Proteomes" id="UP000245626"/>
    </source>
</evidence>
<dbReference type="Proteomes" id="UP000245626">
    <property type="component" value="Unassembled WGS sequence"/>
</dbReference>
<sequence length="558" mass="60002">MAFRNRSHQPLHSVASVDLDVEGASNSSISESYHQGLPWPLSNQRSISSWSAKGPADYVPTLSILQSAKAHLGWARQGLVDANRWGNAMGLVKSSPEIRVGILKGLGLSGVLVAIIFFFELAFFPKVLYQNSSSSNDPRGRLPSDHSSLSNIIWLYPLIGGSFLLASTWSSDVAQAAYKIRHGHTKGLASISTVAASSFPPGTSRRLVQESYRLILIVNYTILGLLLHKIPHVGPILAFLFMSIIDGYYCFEQYWITRGWSLERRMRFCEERWSYFVAFGLPSTAISYFHPSGLLNLMLFMLIFPLCTVLSMLSNPQPRVSASGSVAFVPGLVDRGYQAFGNDDSAAAGAQAGTSAVNLSRWLPQRLPIFWPTVTLHKMLLRWFPDLKDTSGHLPSASSASALAAARAYERSQFGKGPGGFMGSGMGFSTLRNGNGFMTNGKGASPYGPTAAQGRTAAQLVGGIWNDPNLSATTTRSPWNSPGPGWTGEGASLGPTRGAGAFPPPQTNLANNPLDPYQPSQKISPQSRTMASHPSSTPSTIASAPPPSAPPKSGKKMD</sequence>
<reference evidence="1 2" key="1">
    <citation type="journal article" date="2018" name="Mol. Biol. Evol.">
        <title>Broad Genomic Sampling Reveals a Smut Pathogenic Ancestry of the Fungal Clade Ustilaginomycotina.</title>
        <authorList>
            <person name="Kijpornyongpan T."/>
            <person name="Mondo S.J."/>
            <person name="Barry K."/>
            <person name="Sandor L."/>
            <person name="Lee J."/>
            <person name="Lipzen A."/>
            <person name="Pangilinan J."/>
            <person name="LaButti K."/>
            <person name="Hainaut M."/>
            <person name="Henrissat B."/>
            <person name="Grigoriev I.V."/>
            <person name="Spatafora J.W."/>
            <person name="Aime M.C."/>
        </authorList>
    </citation>
    <scope>NUCLEOTIDE SEQUENCE [LARGE SCALE GENOMIC DNA]</scope>
    <source>
        <strain evidence="1 2">SA 807</strain>
    </source>
</reference>
<organism evidence="1 2">
    <name type="scientific">Violaceomyces palustris</name>
    <dbReference type="NCBI Taxonomy" id="1673888"/>
    <lineage>
        <taxon>Eukaryota</taxon>
        <taxon>Fungi</taxon>
        <taxon>Dikarya</taxon>
        <taxon>Basidiomycota</taxon>
        <taxon>Ustilaginomycotina</taxon>
        <taxon>Ustilaginomycetes</taxon>
        <taxon>Violaceomycetales</taxon>
        <taxon>Violaceomycetaceae</taxon>
        <taxon>Violaceomyces</taxon>
    </lineage>
</organism>
<evidence type="ECO:0000313" key="1">
    <source>
        <dbReference type="EMBL" id="PWN48534.1"/>
    </source>
</evidence>
<keyword evidence="2" id="KW-1185">Reference proteome</keyword>
<gene>
    <name evidence="1" type="ORF">IE53DRAFT_191862</name>
</gene>
<accession>A0ACD0NS15</accession>
<name>A0ACD0NS15_9BASI</name>
<proteinExistence type="predicted"/>